<evidence type="ECO:0000259" key="3">
    <source>
        <dbReference type="Pfam" id="PF00857"/>
    </source>
</evidence>
<evidence type="ECO:0000256" key="2">
    <source>
        <dbReference type="ARBA" id="ARBA00022801"/>
    </source>
</evidence>
<dbReference type="InterPro" id="IPR050272">
    <property type="entry name" value="Isochorismatase-like_hydrls"/>
</dbReference>
<dbReference type="EMBL" id="JQCB01000001">
    <property type="protein sequence ID" value="KRN97188.1"/>
    <property type="molecule type" value="Genomic_DNA"/>
</dbReference>
<dbReference type="OrthoDB" id="9785724at2"/>
<dbReference type="RefSeq" id="WP_057808449.1">
    <property type="nucleotide sequence ID" value="NZ_BJUD01000014.1"/>
</dbReference>
<sequence length="160" mass="18534">MKKALLVVDMQTDVIADVVNRDQLLININDRIEQFRQQHALIIFIQHEDSDLVHGTVGWQLSPSLSVTDTDIVMPKTHADSFYHTPLQELLTQHQITDLEICGAQTNYCLDTTIRVAFDRLYNITVGADMYSTVDNDFMTAEQTNAYYRDMWDQRFAKIY</sequence>
<keyword evidence="6" id="KW-1185">Reference proteome</keyword>
<dbReference type="GO" id="GO:0016787">
    <property type="term" value="F:hydrolase activity"/>
    <property type="evidence" value="ECO:0007669"/>
    <property type="project" value="UniProtKB-KW"/>
</dbReference>
<evidence type="ECO:0000313" key="4">
    <source>
        <dbReference type="EMBL" id="GEK28650.1"/>
    </source>
</evidence>
<gene>
    <name evidence="5" type="ORF">IV55_GL000110</name>
    <name evidence="4" type="ORF">LSI01_09610</name>
</gene>
<name>A0A0R2LGM9_9LACO</name>
<comment type="similarity">
    <text evidence="1">Belongs to the isochorismatase family.</text>
</comment>
<dbReference type="PANTHER" id="PTHR43540:SF14">
    <property type="entry name" value="ISOCHORISMATASE"/>
    <property type="match status" value="1"/>
</dbReference>
<evidence type="ECO:0000313" key="6">
    <source>
        <dbReference type="Proteomes" id="UP000051139"/>
    </source>
</evidence>
<dbReference type="InterPro" id="IPR000868">
    <property type="entry name" value="Isochorismatase-like_dom"/>
</dbReference>
<evidence type="ECO:0000313" key="7">
    <source>
        <dbReference type="Proteomes" id="UP000321429"/>
    </source>
</evidence>
<dbReference type="Proteomes" id="UP000321429">
    <property type="component" value="Unassembled WGS sequence"/>
</dbReference>
<dbReference type="PANTHER" id="PTHR43540">
    <property type="entry name" value="PEROXYUREIDOACRYLATE/UREIDOACRYLATE AMIDOHYDROLASE-RELATED"/>
    <property type="match status" value="1"/>
</dbReference>
<dbReference type="PATRIC" id="fig|348151.3.peg.113"/>
<dbReference type="InterPro" id="IPR036380">
    <property type="entry name" value="Isochorismatase-like_sf"/>
</dbReference>
<dbReference type="AlphaFoldDB" id="A0A0R2LGM9"/>
<comment type="caution">
    <text evidence="5">The sequence shown here is derived from an EMBL/GenBank/DDBJ whole genome shotgun (WGS) entry which is preliminary data.</text>
</comment>
<dbReference type="Proteomes" id="UP000051139">
    <property type="component" value="Unassembled WGS sequence"/>
</dbReference>
<dbReference type="Gene3D" id="3.40.50.850">
    <property type="entry name" value="Isochorismatase-like"/>
    <property type="match status" value="1"/>
</dbReference>
<dbReference type="CDD" id="cd01014">
    <property type="entry name" value="nicotinamidase_related"/>
    <property type="match status" value="1"/>
</dbReference>
<protein>
    <submittedName>
        <fullName evidence="4">Amidase</fullName>
    </submittedName>
</protein>
<keyword evidence="2" id="KW-0378">Hydrolase</keyword>
<dbReference type="Pfam" id="PF00857">
    <property type="entry name" value="Isochorismatase"/>
    <property type="match status" value="1"/>
</dbReference>
<accession>A0A0R2LGM9</accession>
<organism evidence="5 6">
    <name type="scientific">Furfurilactobacillus siliginis</name>
    <dbReference type="NCBI Taxonomy" id="348151"/>
    <lineage>
        <taxon>Bacteria</taxon>
        <taxon>Bacillati</taxon>
        <taxon>Bacillota</taxon>
        <taxon>Bacilli</taxon>
        <taxon>Lactobacillales</taxon>
        <taxon>Lactobacillaceae</taxon>
        <taxon>Furfurilactobacillus</taxon>
    </lineage>
</organism>
<reference evidence="5 6" key="1">
    <citation type="journal article" date="2015" name="Genome Announc.">
        <title>Expanding the biotechnology potential of lactobacilli through comparative genomics of 213 strains and associated genera.</title>
        <authorList>
            <person name="Sun Z."/>
            <person name="Harris H.M."/>
            <person name="McCann A."/>
            <person name="Guo C."/>
            <person name="Argimon S."/>
            <person name="Zhang W."/>
            <person name="Yang X."/>
            <person name="Jeffery I.B."/>
            <person name="Cooney J.C."/>
            <person name="Kagawa T.F."/>
            <person name="Liu W."/>
            <person name="Song Y."/>
            <person name="Salvetti E."/>
            <person name="Wrobel A."/>
            <person name="Rasinkangas P."/>
            <person name="Parkhill J."/>
            <person name="Rea M.C."/>
            <person name="O'Sullivan O."/>
            <person name="Ritari J."/>
            <person name="Douillard F.P."/>
            <person name="Paul Ross R."/>
            <person name="Yang R."/>
            <person name="Briner A.E."/>
            <person name="Felis G.E."/>
            <person name="de Vos W.M."/>
            <person name="Barrangou R."/>
            <person name="Klaenhammer T.R."/>
            <person name="Caufield P.W."/>
            <person name="Cui Y."/>
            <person name="Zhang H."/>
            <person name="O'Toole P.W."/>
        </authorList>
    </citation>
    <scope>NUCLEOTIDE SEQUENCE [LARGE SCALE GENOMIC DNA]</scope>
    <source>
        <strain evidence="5 6">DSM 22696</strain>
    </source>
</reference>
<dbReference type="EMBL" id="BJUD01000014">
    <property type="protein sequence ID" value="GEK28650.1"/>
    <property type="molecule type" value="Genomic_DNA"/>
</dbReference>
<evidence type="ECO:0000256" key="1">
    <source>
        <dbReference type="ARBA" id="ARBA00006336"/>
    </source>
</evidence>
<dbReference type="SUPFAM" id="SSF52499">
    <property type="entry name" value="Isochorismatase-like hydrolases"/>
    <property type="match status" value="1"/>
</dbReference>
<dbReference type="STRING" id="348151.IV55_GL000110"/>
<evidence type="ECO:0000313" key="5">
    <source>
        <dbReference type="EMBL" id="KRN97188.1"/>
    </source>
</evidence>
<proteinExistence type="inferred from homology"/>
<feature type="domain" description="Isochorismatase-like" evidence="3">
    <location>
        <begin position="4"/>
        <end position="141"/>
    </location>
</feature>
<reference evidence="4 7" key="2">
    <citation type="submission" date="2019-07" db="EMBL/GenBank/DDBJ databases">
        <title>Whole genome shotgun sequence of Lactobacillus siliginis NBRC 101315.</title>
        <authorList>
            <person name="Hosoyama A."/>
            <person name="Uohara A."/>
            <person name="Ohji S."/>
            <person name="Ichikawa N."/>
        </authorList>
    </citation>
    <scope>NUCLEOTIDE SEQUENCE [LARGE SCALE GENOMIC DNA]</scope>
    <source>
        <strain evidence="4 7">NBRC 101315</strain>
    </source>
</reference>